<proteinExistence type="predicted"/>
<dbReference type="Proteomes" id="UP001461498">
    <property type="component" value="Unassembled WGS sequence"/>
</dbReference>
<dbReference type="EMBL" id="JAPXFL010000009">
    <property type="protein sequence ID" value="KAK9502152.1"/>
    <property type="molecule type" value="Genomic_DNA"/>
</dbReference>
<protein>
    <submittedName>
        <fullName evidence="1">Uncharacterized protein</fullName>
    </submittedName>
</protein>
<reference evidence="1 2" key="1">
    <citation type="submission" date="2022-12" db="EMBL/GenBank/DDBJ databases">
        <title>Chromosome-level genome assembly of true bugs.</title>
        <authorList>
            <person name="Ma L."/>
            <person name="Li H."/>
        </authorList>
    </citation>
    <scope>NUCLEOTIDE SEQUENCE [LARGE SCALE GENOMIC DNA]</scope>
    <source>
        <strain evidence="1">Lab_2022b</strain>
    </source>
</reference>
<name>A0AAW1CZU5_9HEMI</name>
<comment type="caution">
    <text evidence="1">The sequence shown here is derived from an EMBL/GenBank/DDBJ whole genome shotgun (WGS) entry which is preliminary data.</text>
</comment>
<evidence type="ECO:0000313" key="1">
    <source>
        <dbReference type="EMBL" id="KAK9502152.1"/>
    </source>
</evidence>
<sequence length="78" mass="8718">MSVPISHEAVFGLMELGYFGPHICIFALNINKTIVITSIEAAVIPSNDDIPTYRMLVARPVSDFIHSQWQLRGEPVSY</sequence>
<evidence type="ECO:0000313" key="2">
    <source>
        <dbReference type="Proteomes" id="UP001461498"/>
    </source>
</evidence>
<dbReference type="AlphaFoldDB" id="A0AAW1CZU5"/>
<accession>A0AAW1CZU5</accession>
<organism evidence="1 2">
    <name type="scientific">Rhynocoris fuscipes</name>
    <dbReference type="NCBI Taxonomy" id="488301"/>
    <lineage>
        <taxon>Eukaryota</taxon>
        <taxon>Metazoa</taxon>
        <taxon>Ecdysozoa</taxon>
        <taxon>Arthropoda</taxon>
        <taxon>Hexapoda</taxon>
        <taxon>Insecta</taxon>
        <taxon>Pterygota</taxon>
        <taxon>Neoptera</taxon>
        <taxon>Paraneoptera</taxon>
        <taxon>Hemiptera</taxon>
        <taxon>Heteroptera</taxon>
        <taxon>Panheteroptera</taxon>
        <taxon>Cimicomorpha</taxon>
        <taxon>Reduviidae</taxon>
        <taxon>Harpactorinae</taxon>
        <taxon>Harpactorini</taxon>
        <taxon>Rhynocoris</taxon>
    </lineage>
</organism>
<gene>
    <name evidence="1" type="ORF">O3M35_012739</name>
</gene>
<keyword evidence="2" id="KW-1185">Reference proteome</keyword>